<accession>U5QQ83</accession>
<organism evidence="2 3">
    <name type="scientific">Gloeobacter kilaueensis (strain ATCC BAA-2537 / CCAP 1431/1 / ULC 316 / JS1)</name>
    <dbReference type="NCBI Taxonomy" id="1183438"/>
    <lineage>
        <taxon>Bacteria</taxon>
        <taxon>Bacillati</taxon>
        <taxon>Cyanobacteriota</taxon>
        <taxon>Cyanophyceae</taxon>
        <taxon>Gloeobacterales</taxon>
        <taxon>Gloeobacteraceae</taxon>
        <taxon>Gloeobacter</taxon>
    </lineage>
</organism>
<dbReference type="KEGG" id="glj:GKIL_3548"/>
<feature type="compositionally biased region" description="Low complexity" evidence="1">
    <location>
        <begin position="454"/>
        <end position="483"/>
    </location>
</feature>
<evidence type="ECO:0000313" key="2">
    <source>
        <dbReference type="EMBL" id="AGY59794.1"/>
    </source>
</evidence>
<dbReference type="RefSeq" id="WP_023175101.1">
    <property type="nucleotide sequence ID" value="NC_022600.1"/>
</dbReference>
<dbReference type="OrthoDB" id="9817026at2"/>
<dbReference type="Proteomes" id="UP000017396">
    <property type="component" value="Chromosome"/>
</dbReference>
<sequence length="748" mass="80333">MRVRNRRGFTLIAVLLLGAILLAIGTTVFSLAINRSRTATGERDRAEAYLSAESALAAIRNRLGSRLLALDDRAETPLPDDTGPFGLYKQGDQFYLAYPRLSFDGTVLGLSDLMRPEPLPDTFEATALKDRTPSERWWLHQLGAVRWIPLSIAEVAESGGILPVAVRQVEVVGESGGDGTDGRQAIAQTLRLSVNLNDPATTRRPEVALGAVAVTRVDPQKQPPFWLKAVPGTLSRVRVEGPILVDAPRIEGDWVRLEGRADLSAKPARNPETGKPYAQADGNIPAQPLNRGLFAQAANKEDGFLMVGGNRRFAKAGDIDLSASFESLSDEDVPGTLQLSVPFAERIGKAGTVLRKDFNDLNNVVNPRGEKIYDAVKSQFDFNKARRGIFYIEGRSMALKGQPFRVFTYKGRGTLVITGKDNCLSLENASLVPVSAADSLAIVCALKPLPPGSPSATSPGSTASTPTDSTASTTTQSTASVPAGLSASTPGGAQRGGPPPAGPNGAPPPLDNKPAGVRLLFSSAIPVTVLANARGVPFTVANKDVQRDIGAPPNLPTTLNRLISSVNIGDVSIPSGARSVNLDKRNYILAALSDRGEPEVLISLGANARQQQGTLQRESVRGEVQVVPLLRLQAQVFSNAPFISEGSARIVGSIFAPSITLNPPRYSANTQNLLYGDNKFGLRLLFDAIYRRLEPTVGSELMTFRPRQRFNPFQPVTVARIDGTLWQRFNFDQWRQPPTSTPPQEGTP</sequence>
<dbReference type="AlphaFoldDB" id="U5QQ83"/>
<feature type="compositionally biased region" description="Pro residues" evidence="1">
    <location>
        <begin position="497"/>
        <end position="511"/>
    </location>
</feature>
<gene>
    <name evidence="2" type="ORF">GKIL_3548</name>
</gene>
<reference evidence="2 3" key="1">
    <citation type="journal article" date="2013" name="PLoS ONE">
        <title>Cultivation and Complete Genome Sequencing of Gloeobacter kilaueensis sp. nov., from a Lava Cave in Kilauea Caldera, Hawai'i.</title>
        <authorList>
            <person name="Saw J.H."/>
            <person name="Schatz M."/>
            <person name="Brown M.V."/>
            <person name="Kunkel D.D."/>
            <person name="Foster J.S."/>
            <person name="Shick H."/>
            <person name="Christensen S."/>
            <person name="Hou S."/>
            <person name="Wan X."/>
            <person name="Donachie S.P."/>
        </authorList>
    </citation>
    <scope>NUCLEOTIDE SEQUENCE [LARGE SCALE GENOMIC DNA]</scope>
    <source>
        <strain evidence="3">JS</strain>
    </source>
</reference>
<feature type="region of interest" description="Disordered" evidence="1">
    <location>
        <begin position="452"/>
        <end position="514"/>
    </location>
</feature>
<dbReference type="EMBL" id="CP003587">
    <property type="protein sequence ID" value="AGY59794.1"/>
    <property type="molecule type" value="Genomic_DNA"/>
</dbReference>
<evidence type="ECO:0000313" key="3">
    <source>
        <dbReference type="Proteomes" id="UP000017396"/>
    </source>
</evidence>
<dbReference type="HOGENOM" id="CLU_371633_0_0_3"/>
<name>U5QQ83_GLOK1</name>
<keyword evidence="3" id="KW-1185">Reference proteome</keyword>
<proteinExistence type="predicted"/>
<dbReference type="STRING" id="1183438.GKIL_3548"/>
<evidence type="ECO:0000256" key="1">
    <source>
        <dbReference type="SAM" id="MobiDB-lite"/>
    </source>
</evidence>
<protein>
    <submittedName>
        <fullName evidence="2">Tfp pilus assembly protein PilX</fullName>
    </submittedName>
</protein>